<evidence type="ECO:0000256" key="1">
    <source>
        <dbReference type="SAM" id="Coils"/>
    </source>
</evidence>
<protein>
    <submittedName>
        <fullName evidence="3">Uncharacterized protein</fullName>
    </submittedName>
</protein>
<keyword evidence="1" id="KW-0175">Coiled coil</keyword>
<dbReference type="VEuPathDB" id="AmoebaDB:KM1_002130"/>
<keyword evidence="2" id="KW-0732">Signal</keyword>
<dbReference type="VEuPathDB" id="AmoebaDB:EHI_152510"/>
<name>A0A5K1UK42_ENTHI</name>
<dbReference type="VEuPathDB" id="AmoebaDB:EHI5A_000760"/>
<reference evidence="3 4" key="1">
    <citation type="submission" date="2016-05" db="EMBL/GenBank/DDBJ databases">
        <title>First whole genome sequencing of Entamoeba histolytica HM1:IMSS-clone-6.</title>
        <authorList>
            <person name="Mukherjee Avik.K."/>
            <person name="Izumyama S."/>
            <person name="Nakada-Tsukui K."/>
            <person name="Nozaki T."/>
        </authorList>
    </citation>
    <scope>NUCLEOTIDE SEQUENCE [LARGE SCALE GENOMIC DNA]</scope>
    <source>
        <strain evidence="3 4">HM1:IMSS clone 6</strain>
    </source>
</reference>
<dbReference type="VEuPathDB" id="AmoebaDB:EHI7A_018670"/>
<dbReference type="Proteomes" id="UP000078387">
    <property type="component" value="Unassembled WGS sequence"/>
</dbReference>
<feature type="signal peptide" evidence="2">
    <location>
        <begin position="1"/>
        <end position="16"/>
    </location>
</feature>
<comment type="caution">
    <text evidence="3">The sequence shown here is derived from an EMBL/GenBank/DDBJ whole genome shotgun (WGS) entry which is preliminary data.</text>
</comment>
<sequence>MEKILFLLSFILIAYAQTNITQTNGTMNNQTLLGRYDIKEIMIGGKKIKTTNPKKVPLWTRLQKYENETKINQTQLNEAELLNKKKKAEITKLVDEQLEKNKKYLGEIEQFKVAHAVFAHSNNSTNQTNTTLSAPKLDDIQLNNSTIDFEIPRRYRNAKCKPIVKKIYKKKQPKQRKVVEVDVLEEKVKQKKAERLIKIADAFIQNTNDDEYQLSNDDMEFLNSLDIN</sequence>
<feature type="chain" id="PRO_5023892420" evidence="2">
    <location>
        <begin position="17"/>
        <end position="228"/>
    </location>
</feature>
<evidence type="ECO:0000313" key="3">
    <source>
        <dbReference type="EMBL" id="GAT91504.1"/>
    </source>
</evidence>
<dbReference type="EMBL" id="BDEQ01000001">
    <property type="protein sequence ID" value="GAT91504.1"/>
    <property type="molecule type" value="Genomic_DNA"/>
</dbReference>
<accession>A0A5K1UK42</accession>
<evidence type="ECO:0000313" key="4">
    <source>
        <dbReference type="Proteomes" id="UP000078387"/>
    </source>
</evidence>
<dbReference type="VEuPathDB" id="AmoebaDB:EHI8A_044550"/>
<dbReference type="AlphaFoldDB" id="A0A5K1UK42"/>
<feature type="coiled-coil region" evidence="1">
    <location>
        <begin position="62"/>
        <end position="96"/>
    </location>
</feature>
<organism evidence="3 4">
    <name type="scientific">Entamoeba histolytica</name>
    <dbReference type="NCBI Taxonomy" id="5759"/>
    <lineage>
        <taxon>Eukaryota</taxon>
        <taxon>Amoebozoa</taxon>
        <taxon>Evosea</taxon>
        <taxon>Archamoebae</taxon>
        <taxon>Mastigamoebida</taxon>
        <taxon>Entamoebidae</taxon>
        <taxon>Entamoeba</taxon>
    </lineage>
</organism>
<evidence type="ECO:0000256" key="2">
    <source>
        <dbReference type="SAM" id="SignalP"/>
    </source>
</evidence>
<proteinExistence type="predicted"/>
<gene>
    <name evidence="3" type="ORF">CL6EHI_152510</name>
</gene>
<dbReference type="OMA" id="TIANRYE"/>